<dbReference type="EMBL" id="JADFFM010000001">
    <property type="protein sequence ID" value="MBE9664824.1"/>
    <property type="molecule type" value="Genomic_DNA"/>
</dbReference>
<reference evidence="1 2" key="1">
    <citation type="submission" date="2020-10" db="EMBL/GenBank/DDBJ databases">
        <title>Mucilaginibacter mali sp. nov., isolated from rhizosphere soil of apple orchard.</title>
        <authorList>
            <person name="Lee J.-S."/>
            <person name="Kim H.S."/>
            <person name="Kim J.-S."/>
        </authorList>
    </citation>
    <scope>NUCLEOTIDE SEQUENCE [LARGE SCALE GENOMIC DNA]</scope>
    <source>
        <strain evidence="1 2">KCTC 23157</strain>
    </source>
</reference>
<accession>A0ABR9XCP8</accession>
<organism evidence="1 2">
    <name type="scientific">Mucilaginibacter boryungensis</name>
    <dbReference type="NCBI Taxonomy" id="768480"/>
    <lineage>
        <taxon>Bacteria</taxon>
        <taxon>Pseudomonadati</taxon>
        <taxon>Bacteroidota</taxon>
        <taxon>Sphingobacteriia</taxon>
        <taxon>Sphingobacteriales</taxon>
        <taxon>Sphingobacteriaceae</taxon>
        <taxon>Mucilaginibacter</taxon>
    </lineage>
</organism>
<sequence length="153" mass="16608">MMITPGGGIGKITIGENADSVVKVLGKPDSSDAAMGSQLMTWYDKHNAKTYQINVFSHHNMGATDENIARVKAIRITSPAFSTSEMIHVGTPFGELQKYFSLRKITSTSKKEISVYNDQKNGIAFEVAKNNSCTAIIVFARDGGSITYLNIGQ</sequence>
<gene>
    <name evidence="1" type="ORF">IRJ18_00530</name>
</gene>
<keyword evidence="2" id="KW-1185">Reference proteome</keyword>
<proteinExistence type="predicted"/>
<dbReference type="Proteomes" id="UP000632774">
    <property type="component" value="Unassembled WGS sequence"/>
</dbReference>
<dbReference type="RefSeq" id="WP_194104248.1">
    <property type="nucleotide sequence ID" value="NZ_JADFFM010000001.1"/>
</dbReference>
<evidence type="ECO:0000313" key="2">
    <source>
        <dbReference type="Proteomes" id="UP000632774"/>
    </source>
</evidence>
<evidence type="ECO:0000313" key="1">
    <source>
        <dbReference type="EMBL" id="MBE9664824.1"/>
    </source>
</evidence>
<comment type="caution">
    <text evidence="1">The sequence shown here is derived from an EMBL/GenBank/DDBJ whole genome shotgun (WGS) entry which is preliminary data.</text>
</comment>
<name>A0ABR9XCP8_9SPHI</name>
<protein>
    <submittedName>
        <fullName evidence="1">Uncharacterized protein</fullName>
    </submittedName>
</protein>